<feature type="transmembrane region" description="Helical" evidence="7">
    <location>
        <begin position="986"/>
        <end position="1009"/>
    </location>
</feature>
<reference evidence="9" key="1">
    <citation type="submission" date="2022-09" db="EMBL/GenBank/DDBJ databases">
        <title>Actin cytoskeleton and complex cell architecture in an #Asgard archaeon.</title>
        <authorList>
            <person name="Ponce Toledo R.I."/>
            <person name="Schleper C."/>
            <person name="Rodrigues Oliveira T."/>
            <person name="Wollweber F."/>
            <person name="Xu J."/>
            <person name="Rittmann S."/>
            <person name="Klingl A."/>
            <person name="Pilhofer M."/>
        </authorList>
    </citation>
    <scope>NUCLEOTIDE SEQUENCE</scope>
    <source>
        <strain evidence="9">B-35</strain>
    </source>
</reference>
<organism evidence="9 10">
    <name type="scientific">Candidatus Lokiarchaeum ossiferum</name>
    <dbReference type="NCBI Taxonomy" id="2951803"/>
    <lineage>
        <taxon>Archaea</taxon>
        <taxon>Promethearchaeati</taxon>
        <taxon>Promethearchaeota</taxon>
        <taxon>Promethearchaeia</taxon>
        <taxon>Promethearchaeales</taxon>
        <taxon>Promethearchaeaceae</taxon>
        <taxon>Candidatus Lokiarchaeum</taxon>
    </lineage>
</organism>
<evidence type="ECO:0000256" key="3">
    <source>
        <dbReference type="ARBA" id="ARBA00022692"/>
    </source>
</evidence>
<comment type="similarity">
    <text evidence="6">Belongs to the ABC-4 integral membrane protein family.</text>
</comment>
<feature type="transmembrane region" description="Helical" evidence="7">
    <location>
        <begin position="365"/>
        <end position="385"/>
    </location>
</feature>
<protein>
    <recommendedName>
        <fullName evidence="8">ABC3 transporter permease C-terminal domain-containing protein</fullName>
    </recommendedName>
</protein>
<comment type="subcellular location">
    <subcellularLocation>
        <location evidence="1">Cell membrane</location>
        <topology evidence="1">Multi-pass membrane protein</topology>
    </subcellularLocation>
</comment>
<evidence type="ECO:0000256" key="6">
    <source>
        <dbReference type="ARBA" id="ARBA00038076"/>
    </source>
</evidence>
<feature type="domain" description="ABC3 transporter permease C-terminal" evidence="8">
    <location>
        <begin position="992"/>
        <end position="1106"/>
    </location>
</feature>
<evidence type="ECO:0000256" key="4">
    <source>
        <dbReference type="ARBA" id="ARBA00022989"/>
    </source>
</evidence>
<evidence type="ECO:0000256" key="5">
    <source>
        <dbReference type="ARBA" id="ARBA00023136"/>
    </source>
</evidence>
<dbReference type="Pfam" id="PF02687">
    <property type="entry name" value="FtsX"/>
    <property type="match status" value="2"/>
</dbReference>
<keyword evidence="2" id="KW-1003">Cell membrane</keyword>
<keyword evidence="5 7" id="KW-0472">Membrane</keyword>
<keyword evidence="10" id="KW-1185">Reference proteome</keyword>
<name>A0ABY6HM34_9ARCH</name>
<feature type="transmembrane region" description="Helical" evidence="7">
    <location>
        <begin position="1030"/>
        <end position="1051"/>
    </location>
</feature>
<evidence type="ECO:0000256" key="1">
    <source>
        <dbReference type="ARBA" id="ARBA00004651"/>
    </source>
</evidence>
<dbReference type="EMBL" id="CP104013">
    <property type="protein sequence ID" value="UYP44567.1"/>
    <property type="molecule type" value="Genomic_DNA"/>
</dbReference>
<proteinExistence type="inferred from homology"/>
<evidence type="ECO:0000256" key="2">
    <source>
        <dbReference type="ARBA" id="ARBA00022475"/>
    </source>
</evidence>
<feature type="transmembrane region" description="Helical" evidence="7">
    <location>
        <begin position="465"/>
        <end position="487"/>
    </location>
</feature>
<feature type="transmembrane region" description="Helical" evidence="7">
    <location>
        <begin position="1085"/>
        <end position="1106"/>
    </location>
</feature>
<evidence type="ECO:0000256" key="7">
    <source>
        <dbReference type="SAM" id="Phobius"/>
    </source>
</evidence>
<feature type="transmembrane region" description="Helical" evidence="7">
    <location>
        <begin position="582"/>
        <end position="604"/>
    </location>
</feature>
<evidence type="ECO:0000259" key="8">
    <source>
        <dbReference type="Pfam" id="PF02687"/>
    </source>
</evidence>
<feature type="transmembrane region" description="Helical" evidence="7">
    <location>
        <begin position="418"/>
        <end position="439"/>
    </location>
</feature>
<feature type="transmembrane region" description="Helical" evidence="7">
    <location>
        <begin position="610"/>
        <end position="642"/>
    </location>
</feature>
<evidence type="ECO:0000313" key="9">
    <source>
        <dbReference type="EMBL" id="UYP44567.1"/>
    </source>
</evidence>
<dbReference type="Proteomes" id="UP001208689">
    <property type="component" value="Chromosome"/>
</dbReference>
<dbReference type="InterPro" id="IPR050250">
    <property type="entry name" value="Macrolide_Exporter_MacB"/>
</dbReference>
<dbReference type="PANTHER" id="PTHR30572">
    <property type="entry name" value="MEMBRANE COMPONENT OF TRANSPORTER-RELATED"/>
    <property type="match status" value="1"/>
</dbReference>
<evidence type="ECO:0000313" key="10">
    <source>
        <dbReference type="Proteomes" id="UP001208689"/>
    </source>
</evidence>
<feature type="transmembrane region" description="Helical" evidence="7">
    <location>
        <begin position="682"/>
        <end position="703"/>
    </location>
</feature>
<sequence>MMKTGHLNYYLSQARKTTKNAYLIIIGLGIALSMVAGVAYFSDTYTNYIIRANINELVDYSFSYYGNSHEFRNTSAETIFGFEDQITQITDAQEALKIDRYYQMSVYRSSEIYFFTNNSQNLDIYPNGASSFYGHTFNLYQVQENFYQTDSFSNFYTILDGTYPTSENEILIDVLFAQEMNLTLGKTYTIDLVGEGTNSGIFEWTQDGPELNSDLIFYNISDIKVVGIYGCLKDDNYQILGDYYDSRYLLDTKTESFEVQYNSFYDRDQSPFFTYYNISNVYGNSKFANFLVTAWNDFHVRLYRDQMLCASADYSKIDFQHISSTINEMQISNYILFDQLPMRYENYIYNQLLSVSYEIGFTRTVFQILNLPIIGFALFIGAFALKIEQKNRIEEFLLLRSKGTPQNMIRNQILVEGFFIGAIATLLGAILGIGVFFILRNILTKIFLSREIGLVLPFILTGRSVLTSFIVGTLLTQVASIISLVFISKLHTNKLLSILGADSMEALYDEKTIFKKHKDANITLEDTPFYSGNVVESSPHFLSDPALNNETSGKKRKKGLFRRKRSLYKDTMQSKEKKIRPFSYLIILLSLIPAIIFLLYISAAETNNDYFYWIIASIFMGGFAGLIILFIGAPLLLVFGIIRFVALEKPSRFAKFSKKISKIFLKRDSNLVALNMVRKKQYITTMFLVGVFISVLVFSNVTLNSIIRYDRVNTNIASGADLNLELPGSLLFNYDSADTFLEKDSPIQSGDDFTSFENALKNLNNSENESFINDVLTVQRKNTYGGYLEDQRYFLNLSKYLNIISEDHKDAISKDHFKKIQQTLDYNDNPDNSDLGIIVNPTFLEQNSVDVGESMLMDLDYYNPEDEDFVHERISVNIVAVSDLFPGILYRPDYFYYSTDQCILIDIDSLNLSSNIIYGSQVFQMIDLNYEIALNSTYIENQIWNVALDYDIPIGEFKYYDNSWDSVSLKNLDLANLSEVSGVYSIFYLDLIIIGIIIAIGIAILLVFLRKADKYNQGVLLARGYGKKGVLKLLLTEIAIVFSISIVSGLFSGGLQSVLLLQFYKIVSFNFNDIRLPIFFNPLDLLLLGLLIPILSIAIYLLVYYFETKKNYTDYFHQF</sequence>
<gene>
    <name evidence="9" type="ORF">NEF87_000852</name>
</gene>
<dbReference type="InterPro" id="IPR003838">
    <property type="entry name" value="ABC3_permease_C"/>
</dbReference>
<accession>A0ABY6HM34</accession>
<feature type="transmembrane region" description="Helical" evidence="7">
    <location>
        <begin position="21"/>
        <end position="41"/>
    </location>
</feature>
<keyword evidence="3 7" id="KW-0812">Transmembrane</keyword>
<keyword evidence="4 7" id="KW-1133">Transmembrane helix</keyword>
<feature type="domain" description="ABC3 transporter permease C-terminal" evidence="8">
    <location>
        <begin position="373"/>
        <end position="490"/>
    </location>
</feature>
<dbReference type="PANTHER" id="PTHR30572:SF4">
    <property type="entry name" value="ABC TRANSPORTER PERMEASE YTRF"/>
    <property type="match status" value="1"/>
</dbReference>